<accession>B1ZZP5</accession>
<dbReference type="STRING" id="452637.Oter_3957"/>
<name>B1ZZP5_OPITP</name>
<dbReference type="KEGG" id="ote:Oter_3957"/>
<dbReference type="AlphaFoldDB" id="B1ZZP5"/>
<evidence type="ECO:0000313" key="2">
    <source>
        <dbReference type="Proteomes" id="UP000007013"/>
    </source>
</evidence>
<dbReference type="Proteomes" id="UP000007013">
    <property type="component" value="Chromosome"/>
</dbReference>
<gene>
    <name evidence="1" type="ordered locus">Oter_3957</name>
</gene>
<evidence type="ECO:0000313" key="1">
    <source>
        <dbReference type="EMBL" id="ACB77231.1"/>
    </source>
</evidence>
<dbReference type="EMBL" id="CP001032">
    <property type="protein sequence ID" value="ACB77231.1"/>
    <property type="molecule type" value="Genomic_DNA"/>
</dbReference>
<dbReference type="HOGENOM" id="CLU_1766161_0_0_0"/>
<protein>
    <submittedName>
        <fullName evidence="1">Uncharacterized protein</fullName>
    </submittedName>
</protein>
<proteinExistence type="predicted"/>
<sequence length="147" mass="17163">MPDAQIISEFLSREQRWLRTLQALRVYHESQMGKVTTGVQWIGGKELGRFSWLGFYWHQEMIWFGYGLHEGVWRPLIEADNRCKVSGVLENLRTELAGTWETVSAAEGNRYRRLWSAPEIAGQSETELEWLKARSRELHEFVVQPGL</sequence>
<organism evidence="1 2">
    <name type="scientific">Opitutus terrae (strain DSM 11246 / JCM 15787 / PB90-1)</name>
    <dbReference type="NCBI Taxonomy" id="452637"/>
    <lineage>
        <taxon>Bacteria</taxon>
        <taxon>Pseudomonadati</taxon>
        <taxon>Verrucomicrobiota</taxon>
        <taxon>Opitutia</taxon>
        <taxon>Opitutales</taxon>
        <taxon>Opitutaceae</taxon>
        <taxon>Opitutus</taxon>
    </lineage>
</organism>
<dbReference type="RefSeq" id="WP_012376759.1">
    <property type="nucleotide sequence ID" value="NC_010571.1"/>
</dbReference>
<keyword evidence="2" id="KW-1185">Reference proteome</keyword>
<reference evidence="1 2" key="1">
    <citation type="journal article" date="2011" name="J. Bacteriol.">
        <title>Genome sequence of the verrucomicrobium Opitutus terrae PB90-1, an abundant inhabitant of rice paddy soil ecosystems.</title>
        <authorList>
            <person name="van Passel M.W."/>
            <person name="Kant R."/>
            <person name="Palva A."/>
            <person name="Copeland A."/>
            <person name="Lucas S."/>
            <person name="Lapidus A."/>
            <person name="Glavina del Rio T."/>
            <person name="Pitluck S."/>
            <person name="Goltsman E."/>
            <person name="Clum A."/>
            <person name="Sun H."/>
            <person name="Schmutz J."/>
            <person name="Larimer F.W."/>
            <person name="Land M.L."/>
            <person name="Hauser L."/>
            <person name="Kyrpides N."/>
            <person name="Mikhailova N."/>
            <person name="Richardson P.P."/>
            <person name="Janssen P.H."/>
            <person name="de Vos W.M."/>
            <person name="Smidt H."/>
        </authorList>
    </citation>
    <scope>NUCLEOTIDE SEQUENCE [LARGE SCALE GENOMIC DNA]</scope>
    <source>
        <strain evidence="2">DSM 11246 / JCM 15787 / PB90-1</strain>
    </source>
</reference>